<gene>
    <name evidence="7" type="ORF">IEO70_09400</name>
</gene>
<comment type="caution">
    <text evidence="7">The sequence shown here is derived from an EMBL/GenBank/DDBJ whole genome shotgun (WGS) entry which is preliminary data.</text>
</comment>
<name>A0A927CVW2_9BACI</name>
<accession>A0A927CVW2</accession>
<keyword evidence="4 6" id="KW-1133">Transmembrane helix</keyword>
<feature type="transmembrane region" description="Helical" evidence="6">
    <location>
        <begin position="129"/>
        <end position="148"/>
    </location>
</feature>
<evidence type="ECO:0000256" key="1">
    <source>
        <dbReference type="ARBA" id="ARBA00004141"/>
    </source>
</evidence>
<comment type="similarity">
    <text evidence="2">Belongs to the TMEM86 family.</text>
</comment>
<dbReference type="EMBL" id="JACXSI010000020">
    <property type="protein sequence ID" value="MBD3108583.1"/>
    <property type="molecule type" value="Genomic_DNA"/>
</dbReference>
<feature type="transmembrane region" description="Helical" evidence="6">
    <location>
        <begin position="97"/>
        <end position="117"/>
    </location>
</feature>
<evidence type="ECO:0000256" key="4">
    <source>
        <dbReference type="ARBA" id="ARBA00022989"/>
    </source>
</evidence>
<keyword evidence="8" id="KW-1185">Reference proteome</keyword>
<evidence type="ECO:0000256" key="5">
    <source>
        <dbReference type="ARBA" id="ARBA00023136"/>
    </source>
</evidence>
<dbReference type="Proteomes" id="UP000602076">
    <property type="component" value="Unassembled WGS sequence"/>
</dbReference>
<feature type="transmembrane region" description="Helical" evidence="6">
    <location>
        <begin position="180"/>
        <end position="200"/>
    </location>
</feature>
<dbReference type="RefSeq" id="WP_190998125.1">
    <property type="nucleotide sequence ID" value="NZ_JACXSI010000020.1"/>
</dbReference>
<dbReference type="AlphaFoldDB" id="A0A927CVW2"/>
<organism evidence="7 8">
    <name type="scientific">Peribacillus faecalis</name>
    <dbReference type="NCBI Taxonomy" id="2772559"/>
    <lineage>
        <taxon>Bacteria</taxon>
        <taxon>Bacillati</taxon>
        <taxon>Bacillota</taxon>
        <taxon>Bacilli</taxon>
        <taxon>Bacillales</taxon>
        <taxon>Bacillaceae</taxon>
        <taxon>Peribacillus</taxon>
    </lineage>
</organism>
<comment type="subcellular location">
    <subcellularLocation>
        <location evidence="1">Membrane</location>
        <topology evidence="1">Multi-pass membrane protein</topology>
    </subcellularLocation>
</comment>
<dbReference type="GO" id="GO:0016787">
    <property type="term" value="F:hydrolase activity"/>
    <property type="evidence" value="ECO:0007669"/>
    <property type="project" value="TreeGrafter"/>
</dbReference>
<evidence type="ECO:0000256" key="2">
    <source>
        <dbReference type="ARBA" id="ARBA00007375"/>
    </source>
</evidence>
<keyword evidence="5 6" id="KW-0472">Membrane</keyword>
<sequence length="208" mass="23358">MKYFFPISILLSGIIYFFFVDTSLLFLVLTTKLIPMLLIIFYAARQRPVDKSILIGLSFCALGDALIFFSFLPGLAAFLVGHLFYIYAFMKQRQFSWLRLSVTVPLIIFGAFMGNSLISALNSSGGEAFIIPVILYLIVISFMGFAAFQTGNKYLYFGSILFIISDAVLAWNLFIGDVTYSGEIIMLTYYGAQFLIAHSLTRARARSK</sequence>
<evidence type="ECO:0000256" key="3">
    <source>
        <dbReference type="ARBA" id="ARBA00022692"/>
    </source>
</evidence>
<evidence type="ECO:0000313" key="8">
    <source>
        <dbReference type="Proteomes" id="UP000602076"/>
    </source>
</evidence>
<reference evidence="7" key="1">
    <citation type="submission" date="2020-09" db="EMBL/GenBank/DDBJ databases">
        <title>Bacillus faecalis sp. nov., a moderately halophilic bacterium isolated from cow faeces.</title>
        <authorList>
            <person name="Jiang L."/>
            <person name="Lee J."/>
        </authorList>
    </citation>
    <scope>NUCLEOTIDE SEQUENCE</scope>
    <source>
        <strain evidence="7">AGMB 02131</strain>
    </source>
</reference>
<feature type="transmembrane region" description="Helical" evidence="6">
    <location>
        <begin position="9"/>
        <end position="42"/>
    </location>
</feature>
<evidence type="ECO:0000256" key="6">
    <source>
        <dbReference type="SAM" id="Phobius"/>
    </source>
</evidence>
<dbReference type="Pfam" id="PF07947">
    <property type="entry name" value="YhhN"/>
    <property type="match status" value="1"/>
</dbReference>
<feature type="transmembrane region" description="Helical" evidence="6">
    <location>
        <begin position="54"/>
        <end position="85"/>
    </location>
</feature>
<evidence type="ECO:0000313" key="7">
    <source>
        <dbReference type="EMBL" id="MBD3108583.1"/>
    </source>
</evidence>
<dbReference type="PANTHER" id="PTHR31885:SF6">
    <property type="entry name" value="GH04784P"/>
    <property type="match status" value="1"/>
</dbReference>
<dbReference type="PANTHER" id="PTHR31885">
    <property type="entry name" value="GH04784P"/>
    <property type="match status" value="1"/>
</dbReference>
<feature type="transmembrane region" description="Helical" evidence="6">
    <location>
        <begin position="155"/>
        <end position="174"/>
    </location>
</feature>
<keyword evidence="3 6" id="KW-0812">Transmembrane</keyword>
<proteinExistence type="inferred from homology"/>
<dbReference type="InterPro" id="IPR012506">
    <property type="entry name" value="TMEM86B-like"/>
</dbReference>
<dbReference type="GO" id="GO:0016020">
    <property type="term" value="C:membrane"/>
    <property type="evidence" value="ECO:0007669"/>
    <property type="project" value="UniProtKB-SubCell"/>
</dbReference>
<protein>
    <submittedName>
        <fullName evidence="7">Lysoplasmalogenase</fullName>
    </submittedName>
</protein>